<dbReference type="NCBIfam" id="TIGR04226">
    <property type="entry name" value="RrgB_K2N_iso_D2"/>
    <property type="match status" value="7"/>
</dbReference>
<comment type="caution">
    <text evidence="2">The sequence shown here is derived from an EMBL/GenBank/DDBJ whole genome shotgun (WGS) entry which is preliminary data.</text>
</comment>
<feature type="domain" description="DUF11" evidence="1">
    <location>
        <begin position="1207"/>
        <end position="1318"/>
    </location>
</feature>
<name>A0A9P2LKN3_CLOBO</name>
<evidence type="ECO:0000313" key="3">
    <source>
        <dbReference type="Proteomes" id="UP000006160"/>
    </source>
</evidence>
<dbReference type="InterPro" id="IPR026466">
    <property type="entry name" value="Fim_isopep_form_D2_dom"/>
</dbReference>
<evidence type="ECO:0000259" key="1">
    <source>
        <dbReference type="Pfam" id="PF01345"/>
    </source>
</evidence>
<dbReference type="RefSeq" id="WP_003375072.1">
    <property type="nucleotide sequence ID" value="NZ_ACSJ01000007.1"/>
</dbReference>
<feature type="domain" description="DUF11" evidence="1">
    <location>
        <begin position="928"/>
        <end position="1031"/>
    </location>
</feature>
<feature type="domain" description="DUF11" evidence="1">
    <location>
        <begin position="788"/>
        <end position="896"/>
    </location>
</feature>
<dbReference type="InterPro" id="IPR001434">
    <property type="entry name" value="OmcB-like_DUF11"/>
</dbReference>
<feature type="domain" description="DUF11" evidence="1">
    <location>
        <begin position="1742"/>
        <end position="1840"/>
    </location>
</feature>
<feature type="domain" description="DUF11" evidence="1">
    <location>
        <begin position="1605"/>
        <end position="1724"/>
    </location>
</feature>
<dbReference type="PANTHER" id="PTHR34819:SF3">
    <property type="entry name" value="CELL SURFACE PROTEIN"/>
    <property type="match status" value="1"/>
</dbReference>
<dbReference type="NCBIfam" id="TIGR01451">
    <property type="entry name" value="B_ant_repeat"/>
    <property type="match status" value="11"/>
</dbReference>
<dbReference type="Proteomes" id="UP000006160">
    <property type="component" value="Unassembled WGS sequence"/>
</dbReference>
<feature type="domain" description="DUF11" evidence="1">
    <location>
        <begin position="1067"/>
        <end position="1175"/>
    </location>
</feature>
<reference evidence="2 3" key="1">
    <citation type="submission" date="2009-10" db="EMBL/GenBank/DDBJ databases">
        <authorList>
            <person name="Shrivastava S."/>
            <person name="Brinkac L.B."/>
            <person name="Brown J.L."/>
            <person name="Bruce D.B."/>
            <person name="Detter C."/>
            <person name="Green L.D."/>
            <person name="Munk C.A."/>
            <person name="Rogers Y.C."/>
            <person name="Tapia R."/>
            <person name="Saunders E.S."/>
            <person name="Sims D.R."/>
            <person name="Smith L.A."/>
            <person name="Smith T.J."/>
            <person name="Sutton G."/>
            <person name="Brettin T."/>
        </authorList>
    </citation>
    <scope>NUCLEOTIDE SEQUENCE [LARGE SCALE GENOMIC DNA]</scope>
    <source>
        <strain evidence="3">D str. 1873</strain>
    </source>
</reference>
<feature type="domain" description="DUF11" evidence="1">
    <location>
        <begin position="357"/>
        <end position="465"/>
    </location>
</feature>
<feature type="domain" description="DUF11" evidence="1">
    <location>
        <begin position="1347"/>
        <end position="1443"/>
    </location>
</feature>
<accession>A0A9P2LKN3</accession>
<dbReference type="Pfam" id="PF01345">
    <property type="entry name" value="DUF11"/>
    <property type="match status" value="11"/>
</dbReference>
<dbReference type="SUPFAM" id="SSF49401">
    <property type="entry name" value="Bacterial adhesins"/>
    <property type="match status" value="1"/>
</dbReference>
<organism evidence="2 3">
    <name type="scientific">Clostridium botulinum D str. 1873</name>
    <dbReference type="NCBI Taxonomy" id="592027"/>
    <lineage>
        <taxon>Bacteria</taxon>
        <taxon>Bacillati</taxon>
        <taxon>Bacillota</taxon>
        <taxon>Clostridia</taxon>
        <taxon>Eubacteriales</taxon>
        <taxon>Clostridiaceae</taxon>
        <taxon>Clostridium</taxon>
    </lineage>
</organism>
<feature type="domain" description="DUF11" evidence="1">
    <location>
        <begin position="644"/>
        <end position="752"/>
    </location>
</feature>
<feature type="domain" description="DUF11" evidence="1">
    <location>
        <begin position="1473"/>
        <end position="1576"/>
    </location>
</feature>
<evidence type="ECO:0000313" key="2">
    <source>
        <dbReference type="EMBL" id="EES90581.1"/>
    </source>
</evidence>
<dbReference type="Gene3D" id="2.60.40.740">
    <property type="match status" value="11"/>
</dbReference>
<sequence length="1968" mass="205133">MPITPIFSKNANATITFIGNALGLSKALNVQDMGTESAIGAYITNNTTSSVSTYPNGTTATYSLNSSSAVLNIPSGSTILYAELIWGGSCQVQSEDYTSSVNTTAISFTIPTTPPQVINIDSSYTPTPVTRFQSTNSGSATFYIRRATVTSLIQSALSGTYTVSGIIGTTQALNNSDNSCGWTLAVCYENSSLPSRYLALYSNIEAIAPNSTTDINISNFKTPTSGSTEGRILLSALRGSATDTGDQVLFGPSTSSLTPLSGPRNLEDNFFGSQINDNDGNLDTSGTFGNRNQDILTATNIDGGRQSQDITNVNITSKLTNNQTNAVLQFKAAAREYFVNALGTQIDIDTPIFSNLSITTNKQIVSVGNTVEYTVAVKNSGSVDANSVILTDTLPTGLSYKSNTLTVGGISNSGDPTAGISLGTINAGQTVEVKFTADVNAEPTGDTKYVNLTKIDYSFNVANDTVTPGTIDTISKSDTSTNSIYPQSIVITPTITKSDTTSNTIPHIVAINDTVTYTITIHNPDTTKPITNINLTDTLPNGLTFKAGSVSINGTPNASADPATGISVPSIAANNDATVSFVANVTAAPSGGASKYVNAVTAQYSFESPDSTTLTNTVTTNNTIYPDSIVITPTITKSDITSNTVPHIVAINDTVTYTITIHNPDTTKPITNINLTDTLPNGLTFKAGSVSINGTPNASADPATGISVPSIAANNDATVSFVANVTAAPSGGATDYVNTVTAGYTFQSPDSTPLTGSVTANNTVYPASDLIVPTVTKSDTSSNPIAHVATIGDTIDYTITIQNTNATKSITNVVLRDTIPSGLTFNPNSLDVNGNSTPGSSLPASISLGTINPSSSATVKFSVTVANNPASNSKYINTAEVDYNFQTTSGTNLSNTVTNTNTVYSEDVVITPTVSKFDTTSNTIPHIVAINDTVTYTITIHNPDTTKPITNINLTDTLPNGLTFKAGSVSINGTPNASADPATGISVPSIAANNDATVSFVANVTAAPSGGATDYVNTVTAGYTFQSPDSTPLTGSVTANNTVYPASDLIVPTVTKSDTSSNPIAHVATIGDTIDYTITIQNTNATKSITNVVLRDTIPSGLTFNPNSLDVNGNSTPGSSLPASISLGTINPSSSATVKFSVTVANNPASNSKYINTAEVDYNFQTTSGTNLSNTVTNTNTVYSEDVVITPTVSKFDTTSNTIPHIVAINDTVTYTITIHNPDTTKPITNINLTDTLPNGLTFKAGSVSINGTPNASADPATGISISSIAANNDATVSFVANVTAAPSGGASKYVNAVTAQYSFESPDSTTLTNTVTANNTIYPDSVVITPTITKSDTTSNTIPHIVTINDTVTYTITIHNPDTTKPITNINLTDTLPSGLTFKAGSVSINGTPNASANPTTGISISSIAASSDATVSFVANVTAAPSSGSTDYVNTVTAGYTFLSPDSTPITSSVTANNTIYSNSIVITPNVIKTANTNIASIGDTITYTITAENTSNSTPLTNVTLTDILPNGLSFNVGSLKINNTPNGGSPITGVPIGNINPNTTTTIEFSATVNTNPVNGTSYLNTANIEYEFNSPAGNISNTVTSTNTIYSSDIVPPPEVVKSSNPKFADVGDVITYTITIRNSSPLLNISNFNIKDTLPLGLSYNPNSLTVNNVPNSGSIISGINVNNLNPNATTTIKYTATVTAPPGGNLPYTNSVNINYNYVFPDGSNFTNNVTSTNNLYPNNILVKPTLYLSADKYNVSTGDTINFTVLVSNSNSTTIENPVLTDILPNGLEYIPGTLKIDGTSSSDSLTTGVNLPDIPQNTSHTITFSVNVIDLPNTGIEYINYATLNYDFQSSMGYLNNTVNSNTINIINTDVEIKPIAFKNYIFRTNKNISIKDTLPAANINNSPISFVMVDTPINGFAAIDEYGTFIYTPKVNFVGTDSFTVSATNTLGVSTIITVGILVEEFSQSLNYAVRCKK</sequence>
<dbReference type="PANTHER" id="PTHR34819">
    <property type="entry name" value="LARGE CYSTEINE-RICH PERIPLASMIC PROTEIN OMCB"/>
    <property type="match status" value="1"/>
</dbReference>
<gene>
    <name evidence="2" type="ORF">CLG_B1309</name>
</gene>
<feature type="domain" description="DUF11" evidence="1">
    <location>
        <begin position="509"/>
        <end position="619"/>
    </location>
</feature>
<dbReference type="InterPro" id="IPR047589">
    <property type="entry name" value="DUF11_rpt"/>
</dbReference>
<dbReference type="InterPro" id="IPR008966">
    <property type="entry name" value="Adhesion_dom_sf"/>
</dbReference>
<dbReference type="EMBL" id="ACSJ01000007">
    <property type="protein sequence ID" value="EES90581.1"/>
    <property type="molecule type" value="Genomic_DNA"/>
</dbReference>
<proteinExistence type="predicted"/>
<dbReference type="InterPro" id="IPR051172">
    <property type="entry name" value="Chlamydia_OmcB"/>
</dbReference>
<protein>
    <submittedName>
        <fullName evidence="2">Conserved repeat domain protein</fullName>
    </submittedName>
</protein>